<protein>
    <submittedName>
        <fullName evidence="1">Uncharacterized protein</fullName>
    </submittedName>
</protein>
<proteinExistence type="predicted"/>
<accession>A0A5C6VDK6</accession>
<reference evidence="1 2" key="1">
    <citation type="journal article" date="2018" name="Int. J. Syst. Evol. Microbiol.">
        <title>Paraburkholderia azotifigens sp. nov., a nitrogen-fixing bacterium isolated from paddy soil.</title>
        <authorList>
            <person name="Choi G.M."/>
            <person name="Im W.T."/>
        </authorList>
    </citation>
    <scope>NUCLEOTIDE SEQUENCE [LARGE SCALE GENOMIC DNA]</scope>
    <source>
        <strain evidence="1 2">NF 2-5-3</strain>
    </source>
</reference>
<comment type="caution">
    <text evidence="1">The sequence shown here is derived from an EMBL/GenBank/DDBJ whole genome shotgun (WGS) entry which is preliminary data.</text>
</comment>
<organism evidence="1 2">
    <name type="scientific">Paraburkholderia azotifigens</name>
    <dbReference type="NCBI Taxonomy" id="2057004"/>
    <lineage>
        <taxon>Bacteria</taxon>
        <taxon>Pseudomonadati</taxon>
        <taxon>Pseudomonadota</taxon>
        <taxon>Betaproteobacteria</taxon>
        <taxon>Burkholderiales</taxon>
        <taxon>Burkholderiaceae</taxon>
        <taxon>Paraburkholderia</taxon>
    </lineage>
</organism>
<gene>
    <name evidence="1" type="ORF">FRZ40_32140</name>
</gene>
<name>A0A5C6VDK6_9BURK</name>
<dbReference type="AlphaFoldDB" id="A0A5C6VDK6"/>
<sequence length="221" mass="24414">MIELGKRLVIELNLADDLLAQWMAHYIAERIDAAERAAPEARSVAQDACAQAIYELWNHRNNLPDHTKPFRELAPLLRTLTSLEVDSGNRFRFIHSRPDVQTPDNSDLAGNRFLEAAVNLDYSARVLIQYLLGVASREASEKVAPWLDAAINAGANATLEIRLADFLSGNEEAPDADELARQALQEKIEKLELFSQLATSVAAELKSRKIAGPTGDEGERA</sequence>
<dbReference type="Proteomes" id="UP000321776">
    <property type="component" value="Unassembled WGS sequence"/>
</dbReference>
<evidence type="ECO:0000313" key="1">
    <source>
        <dbReference type="EMBL" id="TXC81138.1"/>
    </source>
</evidence>
<evidence type="ECO:0000313" key="2">
    <source>
        <dbReference type="Proteomes" id="UP000321776"/>
    </source>
</evidence>
<dbReference type="EMBL" id="VOQS01000005">
    <property type="protein sequence ID" value="TXC81138.1"/>
    <property type="molecule type" value="Genomic_DNA"/>
</dbReference>
<dbReference type="NCBIfam" id="NF041817">
    <property type="entry name" value="Avs3b"/>
    <property type="match status" value="1"/>
</dbReference>